<dbReference type="PROSITE" id="PS00018">
    <property type="entry name" value="EF_HAND_1"/>
    <property type="match status" value="3"/>
</dbReference>
<dbReference type="OMA" id="RMNILME"/>
<dbReference type="InterPro" id="IPR002048">
    <property type="entry name" value="EF_hand_dom"/>
</dbReference>
<evidence type="ECO:0000259" key="5">
    <source>
        <dbReference type="PROSITE" id="PS50222"/>
    </source>
</evidence>
<dbReference type="SMART" id="SM00054">
    <property type="entry name" value="EFh"/>
    <property type="match status" value="4"/>
</dbReference>
<feature type="region of interest" description="Disordered" evidence="4">
    <location>
        <begin position="1"/>
        <end position="61"/>
    </location>
</feature>
<dbReference type="Gene3D" id="1.10.238.10">
    <property type="entry name" value="EF-hand"/>
    <property type="match status" value="2"/>
</dbReference>
<dbReference type="AlphaFoldDB" id="B8LNH6"/>
<keyword evidence="1" id="KW-0479">Metal-binding</keyword>
<feature type="domain" description="EF-hand" evidence="5">
    <location>
        <begin position="166"/>
        <end position="201"/>
    </location>
</feature>
<sequence>MGCPSLLHRKKTPADTSRRQSAMSNMFSSKSRPVSDLSSRREAAESDKSPSNRRRKLSLSGRNDVVSDGKIDELGVGVGVDVGVDASRSAVPSAAELEDVFKKFDANGDGRISRSELSDLMKSLGGNVTEEEVGAMVSEADLDGDGYIDLSSFVALNTDQTVSSSRRVQDLKDAFNMFDRDGNGSISPSELHHVLTSLQEHCTIGDCHNMIKDVDSNGDGQVSFDEFMAMMTNTSHNSWTTGLN</sequence>
<feature type="domain" description="EF-hand" evidence="5">
    <location>
        <begin position="202"/>
        <end position="237"/>
    </location>
</feature>
<dbReference type="FunFam" id="1.10.238.10:FF:000001">
    <property type="entry name" value="Calmodulin 1"/>
    <property type="match status" value="1"/>
</dbReference>
<dbReference type="EMBL" id="EF677380">
    <property type="protein sequence ID" value="ABR17206.1"/>
    <property type="molecule type" value="mRNA"/>
</dbReference>
<dbReference type="PROSITE" id="PS50222">
    <property type="entry name" value="EF_HAND_2"/>
    <property type="match status" value="4"/>
</dbReference>
<keyword evidence="3" id="KW-0106">Calcium</keyword>
<reference evidence="6" key="1">
    <citation type="submission" date="2007-06" db="EMBL/GenBank/DDBJ databases">
        <title>Full length cDNA sequences from Sitka Spruce (Picea sitchensis).</title>
        <authorList>
            <person name="Ralph S.G."/>
            <person name="Chun H.E."/>
            <person name="Liao N."/>
            <person name="Ali J."/>
            <person name="Reid K."/>
            <person name="Kolosova N."/>
            <person name="Cooper N."/>
            <person name="Cullis C."/>
            <person name="Jancsik S."/>
            <person name="Moore R."/>
            <person name="Mayo M."/>
            <person name="Wagner S."/>
            <person name="Holt R.A."/>
            <person name="Jones S.J.M."/>
            <person name="Marra M.A."/>
            <person name="Ritland C.E."/>
            <person name="Ritland K."/>
            <person name="Bohlmann J."/>
        </authorList>
    </citation>
    <scope>NUCLEOTIDE SEQUENCE</scope>
    <source>
        <tissue evidence="6">Green portion of the leader tissue</tissue>
    </source>
</reference>
<keyword evidence="2" id="KW-0677">Repeat</keyword>
<dbReference type="SUPFAM" id="SSF47473">
    <property type="entry name" value="EF-hand"/>
    <property type="match status" value="1"/>
</dbReference>
<evidence type="ECO:0000256" key="2">
    <source>
        <dbReference type="ARBA" id="ARBA00022737"/>
    </source>
</evidence>
<evidence type="ECO:0000256" key="4">
    <source>
        <dbReference type="SAM" id="MobiDB-lite"/>
    </source>
</evidence>
<organism evidence="6">
    <name type="scientific">Picea sitchensis</name>
    <name type="common">Sitka spruce</name>
    <name type="synonym">Pinus sitchensis</name>
    <dbReference type="NCBI Taxonomy" id="3332"/>
    <lineage>
        <taxon>Eukaryota</taxon>
        <taxon>Viridiplantae</taxon>
        <taxon>Streptophyta</taxon>
        <taxon>Embryophyta</taxon>
        <taxon>Tracheophyta</taxon>
        <taxon>Spermatophyta</taxon>
        <taxon>Pinopsida</taxon>
        <taxon>Pinidae</taxon>
        <taxon>Conifers I</taxon>
        <taxon>Pinales</taxon>
        <taxon>Pinaceae</taxon>
        <taxon>Picea</taxon>
    </lineage>
</organism>
<dbReference type="CDD" id="cd00051">
    <property type="entry name" value="EFh"/>
    <property type="match status" value="2"/>
</dbReference>
<protein>
    <recommendedName>
        <fullName evidence="5">EF-hand domain-containing protein</fullName>
    </recommendedName>
</protein>
<dbReference type="InterPro" id="IPR050145">
    <property type="entry name" value="Centrin_CML-like"/>
</dbReference>
<feature type="domain" description="EF-hand" evidence="5">
    <location>
        <begin position="92"/>
        <end position="127"/>
    </location>
</feature>
<evidence type="ECO:0000313" key="6">
    <source>
        <dbReference type="EMBL" id="ABR17206.1"/>
    </source>
</evidence>
<proteinExistence type="evidence at transcript level"/>
<feature type="domain" description="EF-hand" evidence="5">
    <location>
        <begin position="128"/>
        <end position="163"/>
    </location>
</feature>
<name>B8LNH6_PICSI</name>
<evidence type="ECO:0000256" key="3">
    <source>
        <dbReference type="ARBA" id="ARBA00022837"/>
    </source>
</evidence>
<feature type="compositionally biased region" description="Polar residues" evidence="4">
    <location>
        <begin position="19"/>
        <end position="32"/>
    </location>
</feature>
<dbReference type="FunFam" id="1.10.238.10:FF:000089">
    <property type="entry name" value="calmodulin-like protein 3"/>
    <property type="match status" value="1"/>
</dbReference>
<dbReference type="InterPro" id="IPR011992">
    <property type="entry name" value="EF-hand-dom_pair"/>
</dbReference>
<feature type="compositionally biased region" description="Basic and acidic residues" evidence="4">
    <location>
        <begin position="38"/>
        <end position="50"/>
    </location>
</feature>
<dbReference type="InterPro" id="IPR018247">
    <property type="entry name" value="EF_Hand_1_Ca_BS"/>
</dbReference>
<dbReference type="Pfam" id="PF13499">
    <property type="entry name" value="EF-hand_7"/>
    <property type="match status" value="2"/>
</dbReference>
<accession>B8LNH6</accession>
<evidence type="ECO:0000256" key="1">
    <source>
        <dbReference type="ARBA" id="ARBA00022723"/>
    </source>
</evidence>
<dbReference type="GO" id="GO:0005509">
    <property type="term" value="F:calcium ion binding"/>
    <property type="evidence" value="ECO:0007669"/>
    <property type="project" value="InterPro"/>
</dbReference>
<dbReference type="PANTHER" id="PTHR23050">
    <property type="entry name" value="CALCIUM BINDING PROTEIN"/>
    <property type="match status" value="1"/>
</dbReference>